<dbReference type="Pfam" id="PF20684">
    <property type="entry name" value="Fung_rhodopsin"/>
    <property type="match status" value="1"/>
</dbReference>
<evidence type="ECO:0000256" key="7">
    <source>
        <dbReference type="SAM" id="Phobius"/>
    </source>
</evidence>
<dbReference type="EMBL" id="KZ613747">
    <property type="protein sequence ID" value="PMD65161.1"/>
    <property type="molecule type" value="Genomic_DNA"/>
</dbReference>
<dbReference type="PANTHER" id="PTHR33048">
    <property type="entry name" value="PTH11-LIKE INTEGRAL MEMBRANE PROTEIN (AFU_ORTHOLOGUE AFUA_5G11245)"/>
    <property type="match status" value="1"/>
</dbReference>
<dbReference type="InParanoid" id="A0A2J6TQ67"/>
<feature type="transmembrane region" description="Helical" evidence="7">
    <location>
        <begin position="84"/>
        <end position="108"/>
    </location>
</feature>
<accession>A0A2J6TQ67</accession>
<keyword evidence="4 7" id="KW-0472">Membrane</keyword>
<evidence type="ECO:0000259" key="8">
    <source>
        <dbReference type="Pfam" id="PF20684"/>
    </source>
</evidence>
<dbReference type="RefSeq" id="XP_024742065.1">
    <property type="nucleotide sequence ID" value="XM_024876667.1"/>
</dbReference>
<comment type="subcellular location">
    <subcellularLocation>
        <location evidence="1">Membrane</location>
        <topology evidence="1">Multi-pass membrane protein</topology>
    </subcellularLocation>
</comment>
<feature type="region of interest" description="Disordered" evidence="6">
    <location>
        <begin position="332"/>
        <end position="409"/>
    </location>
</feature>
<dbReference type="GO" id="GO:0016020">
    <property type="term" value="C:membrane"/>
    <property type="evidence" value="ECO:0007669"/>
    <property type="project" value="UniProtKB-SubCell"/>
</dbReference>
<evidence type="ECO:0000256" key="6">
    <source>
        <dbReference type="SAM" id="MobiDB-lite"/>
    </source>
</evidence>
<feature type="transmembrane region" description="Helical" evidence="7">
    <location>
        <begin position="204"/>
        <end position="222"/>
    </location>
</feature>
<feature type="transmembrane region" description="Helical" evidence="7">
    <location>
        <begin position="120"/>
        <end position="142"/>
    </location>
</feature>
<comment type="similarity">
    <text evidence="5">Belongs to the SAT4 family.</text>
</comment>
<feature type="transmembrane region" description="Helical" evidence="7">
    <location>
        <begin position="43"/>
        <end position="64"/>
    </location>
</feature>
<feature type="transmembrane region" description="Helical" evidence="7">
    <location>
        <begin position="242"/>
        <end position="266"/>
    </location>
</feature>
<dbReference type="OrthoDB" id="3936451at2759"/>
<feature type="compositionally biased region" description="Basic and acidic residues" evidence="6">
    <location>
        <begin position="382"/>
        <end position="400"/>
    </location>
</feature>
<reference evidence="9 10" key="1">
    <citation type="submission" date="2016-04" db="EMBL/GenBank/DDBJ databases">
        <title>A degradative enzymes factory behind the ericoid mycorrhizal symbiosis.</title>
        <authorList>
            <consortium name="DOE Joint Genome Institute"/>
            <person name="Martino E."/>
            <person name="Morin E."/>
            <person name="Grelet G."/>
            <person name="Kuo A."/>
            <person name="Kohler A."/>
            <person name="Daghino S."/>
            <person name="Barry K."/>
            <person name="Choi C."/>
            <person name="Cichocki N."/>
            <person name="Clum A."/>
            <person name="Copeland A."/>
            <person name="Hainaut M."/>
            <person name="Haridas S."/>
            <person name="Labutti K."/>
            <person name="Lindquist E."/>
            <person name="Lipzen A."/>
            <person name="Khouja H.-R."/>
            <person name="Murat C."/>
            <person name="Ohm R."/>
            <person name="Olson A."/>
            <person name="Spatafora J."/>
            <person name="Veneault-Fourrey C."/>
            <person name="Henrissat B."/>
            <person name="Grigoriev I."/>
            <person name="Martin F."/>
            <person name="Perotto S."/>
        </authorList>
    </citation>
    <scope>NUCLEOTIDE SEQUENCE [LARGE SCALE GENOMIC DNA]</scope>
    <source>
        <strain evidence="9 10">E</strain>
    </source>
</reference>
<feature type="domain" description="Rhodopsin" evidence="8">
    <location>
        <begin position="27"/>
        <end position="267"/>
    </location>
</feature>
<organism evidence="9 10">
    <name type="scientific">Hyaloscypha bicolor E</name>
    <dbReference type="NCBI Taxonomy" id="1095630"/>
    <lineage>
        <taxon>Eukaryota</taxon>
        <taxon>Fungi</taxon>
        <taxon>Dikarya</taxon>
        <taxon>Ascomycota</taxon>
        <taxon>Pezizomycotina</taxon>
        <taxon>Leotiomycetes</taxon>
        <taxon>Helotiales</taxon>
        <taxon>Hyaloscyphaceae</taxon>
        <taxon>Hyaloscypha</taxon>
        <taxon>Hyaloscypha bicolor</taxon>
    </lineage>
</organism>
<feature type="compositionally biased region" description="Basic and acidic residues" evidence="6">
    <location>
        <begin position="355"/>
        <end position="366"/>
    </location>
</feature>
<evidence type="ECO:0000256" key="5">
    <source>
        <dbReference type="ARBA" id="ARBA00038359"/>
    </source>
</evidence>
<keyword evidence="3 7" id="KW-1133">Transmembrane helix</keyword>
<dbReference type="STRING" id="1095630.A0A2J6TQ67"/>
<keyword evidence="10" id="KW-1185">Reference proteome</keyword>
<dbReference type="PANTHER" id="PTHR33048:SF96">
    <property type="entry name" value="INTEGRAL MEMBRANE PROTEIN"/>
    <property type="match status" value="1"/>
</dbReference>
<dbReference type="InterPro" id="IPR049326">
    <property type="entry name" value="Rhodopsin_dom_fungi"/>
</dbReference>
<dbReference type="GeneID" id="36584746"/>
<proteinExistence type="inferred from homology"/>
<evidence type="ECO:0000256" key="1">
    <source>
        <dbReference type="ARBA" id="ARBA00004141"/>
    </source>
</evidence>
<evidence type="ECO:0000313" key="10">
    <source>
        <dbReference type="Proteomes" id="UP000235371"/>
    </source>
</evidence>
<dbReference type="Proteomes" id="UP000235371">
    <property type="component" value="Unassembled WGS sequence"/>
</dbReference>
<sequence length="409" mass="44990">MSTEDRGPQVAGVAILFLCLSWIFVGLRCYVRGHMIKNFGTDDWLAIASLVLFTLYCTFVLKGVEYGTGQHLANLPEQNIPIALKWWWCCELAYISSTTVLKVSIAIFLSRISVKRSQIVTIWIVIGVVTVFSIFYFFLIIFQCSPVTYFWTQYLGVVGKCVPAKVITNSTYAHSAISAWADWTLGILPIFLVWDLAMNPRTKISVALILALGAIGSTATIVRIPYIKQLAQNDFLYSTTDVAIWSTVEPGIGITAAALATLRPLFRTFLSRSKLFGSSTRSPSESNAWSSSKMANRGGYIRSGGVQIGTELGLRTDLAKGGGVTTTIKSTNNADYDENGQSKKLKRSGSGQALRWDESERDLKDDSSEEFLPVQGPNVDWRGVKKTTEVSTTREVKPGEAGRLGNVCD</sequence>
<evidence type="ECO:0000256" key="2">
    <source>
        <dbReference type="ARBA" id="ARBA00022692"/>
    </source>
</evidence>
<protein>
    <recommendedName>
        <fullName evidence="8">Rhodopsin domain-containing protein</fullName>
    </recommendedName>
</protein>
<name>A0A2J6TQ67_9HELO</name>
<evidence type="ECO:0000256" key="3">
    <source>
        <dbReference type="ARBA" id="ARBA00022989"/>
    </source>
</evidence>
<gene>
    <name evidence="9" type="ORF">K444DRAFT_554751</name>
</gene>
<feature type="transmembrane region" description="Helical" evidence="7">
    <location>
        <begin position="177"/>
        <end position="197"/>
    </location>
</feature>
<evidence type="ECO:0000256" key="4">
    <source>
        <dbReference type="ARBA" id="ARBA00023136"/>
    </source>
</evidence>
<feature type="transmembrane region" description="Helical" evidence="7">
    <location>
        <begin position="12"/>
        <end position="31"/>
    </location>
</feature>
<keyword evidence="2 7" id="KW-0812">Transmembrane</keyword>
<dbReference type="AlphaFoldDB" id="A0A2J6TQ67"/>
<evidence type="ECO:0000313" key="9">
    <source>
        <dbReference type="EMBL" id="PMD65161.1"/>
    </source>
</evidence>
<dbReference type="InterPro" id="IPR052337">
    <property type="entry name" value="SAT4-like"/>
</dbReference>